<dbReference type="Gene3D" id="3.30.930.10">
    <property type="entry name" value="Bira Bifunctional Protein, Domain 2"/>
    <property type="match status" value="1"/>
</dbReference>
<proteinExistence type="predicted"/>
<gene>
    <name evidence="3" type="ORF">SAMN02745248_00888</name>
</gene>
<evidence type="ECO:0000259" key="2">
    <source>
        <dbReference type="PROSITE" id="PS51733"/>
    </source>
</evidence>
<dbReference type="STRING" id="1121331.SAMN02745248_00888"/>
<sequence>MGYCLCHECDILSSESIKPYFTVDKNLFEIQCFKTLESTNDYAKDLASNGACEGTVVIAEEQTKGRGRLNRNFFSPGNTGIYMSLILRPHIKADESLCITTAAAVAVCNAIESVMNKKVSIKWVNDIFYKNKKVCGILTESAFNCEIGTLDYVVLGIGINVKAPQEGFPDELSKIACSLSENCASDIRSRLVACILENFWLYYMELTDKKYLSSYIKYCSFLGKDIDIITNNGSVPAKALEICDDFSLVALTNDGNKLKLNCGEISIKL</sequence>
<dbReference type="Pfam" id="PF03099">
    <property type="entry name" value="BPL_LplA_LipB"/>
    <property type="match status" value="1"/>
</dbReference>
<organism evidence="3 4">
    <name type="scientific">Hathewaya proteolytica DSM 3090</name>
    <dbReference type="NCBI Taxonomy" id="1121331"/>
    <lineage>
        <taxon>Bacteria</taxon>
        <taxon>Bacillati</taxon>
        <taxon>Bacillota</taxon>
        <taxon>Clostridia</taxon>
        <taxon>Eubacteriales</taxon>
        <taxon>Clostridiaceae</taxon>
        <taxon>Hathewaya</taxon>
    </lineage>
</organism>
<dbReference type="GO" id="GO:0016740">
    <property type="term" value="F:transferase activity"/>
    <property type="evidence" value="ECO:0007669"/>
    <property type="project" value="UniProtKB-ARBA"/>
</dbReference>
<dbReference type="CDD" id="cd16442">
    <property type="entry name" value="BPL"/>
    <property type="match status" value="1"/>
</dbReference>
<name>A0A1M6M0G6_9CLOT</name>
<dbReference type="PANTHER" id="PTHR12835">
    <property type="entry name" value="BIOTIN PROTEIN LIGASE"/>
    <property type="match status" value="1"/>
</dbReference>
<dbReference type="GO" id="GO:0009249">
    <property type="term" value="P:protein lipoylation"/>
    <property type="evidence" value="ECO:0007669"/>
    <property type="project" value="UniProtKB-ARBA"/>
</dbReference>
<dbReference type="SUPFAM" id="SSF55681">
    <property type="entry name" value="Class II aaRS and biotin synthetases"/>
    <property type="match status" value="1"/>
</dbReference>
<evidence type="ECO:0000256" key="1">
    <source>
        <dbReference type="ARBA" id="ARBA00022598"/>
    </source>
</evidence>
<dbReference type="PROSITE" id="PS51733">
    <property type="entry name" value="BPL_LPL_CATALYTIC"/>
    <property type="match status" value="1"/>
</dbReference>
<feature type="domain" description="BPL/LPL catalytic" evidence="2">
    <location>
        <begin position="15"/>
        <end position="203"/>
    </location>
</feature>
<dbReference type="EMBL" id="FRAD01000006">
    <property type="protein sequence ID" value="SHJ76820.1"/>
    <property type="molecule type" value="Genomic_DNA"/>
</dbReference>
<dbReference type="Proteomes" id="UP000183952">
    <property type="component" value="Unassembled WGS sequence"/>
</dbReference>
<dbReference type="InterPro" id="IPR004408">
    <property type="entry name" value="Biotin_CoA_COase_ligase"/>
</dbReference>
<dbReference type="GO" id="GO:0005737">
    <property type="term" value="C:cytoplasm"/>
    <property type="evidence" value="ECO:0007669"/>
    <property type="project" value="TreeGrafter"/>
</dbReference>
<dbReference type="PANTHER" id="PTHR12835:SF5">
    <property type="entry name" value="BIOTIN--PROTEIN LIGASE"/>
    <property type="match status" value="1"/>
</dbReference>
<dbReference type="GO" id="GO:0004077">
    <property type="term" value="F:biotin--[biotin carboxyl-carrier protein] ligase activity"/>
    <property type="evidence" value="ECO:0007669"/>
    <property type="project" value="InterPro"/>
</dbReference>
<dbReference type="AlphaFoldDB" id="A0A1M6M0G6"/>
<keyword evidence="4" id="KW-1185">Reference proteome</keyword>
<keyword evidence="1 3" id="KW-0436">Ligase</keyword>
<accession>A0A1M6M0G6</accession>
<evidence type="ECO:0000313" key="4">
    <source>
        <dbReference type="Proteomes" id="UP000183952"/>
    </source>
</evidence>
<protein>
    <submittedName>
        <fullName evidence="3">BirA family transcriptional regulator, biotin operon repressor / biotin-[acetyl-CoA-carboxylase] ligase</fullName>
    </submittedName>
</protein>
<dbReference type="InterPro" id="IPR004143">
    <property type="entry name" value="BPL_LPL_catalytic"/>
</dbReference>
<dbReference type="InterPro" id="IPR045864">
    <property type="entry name" value="aa-tRNA-synth_II/BPL/LPL"/>
</dbReference>
<evidence type="ECO:0000313" key="3">
    <source>
        <dbReference type="EMBL" id="SHJ76820.1"/>
    </source>
</evidence>
<dbReference type="NCBIfam" id="TIGR00121">
    <property type="entry name" value="birA_ligase"/>
    <property type="match status" value="1"/>
</dbReference>
<reference evidence="3 4" key="1">
    <citation type="submission" date="2016-11" db="EMBL/GenBank/DDBJ databases">
        <authorList>
            <person name="Jaros S."/>
            <person name="Januszkiewicz K."/>
            <person name="Wedrychowicz H."/>
        </authorList>
    </citation>
    <scope>NUCLEOTIDE SEQUENCE [LARGE SCALE GENOMIC DNA]</scope>
    <source>
        <strain evidence="3 4">DSM 3090</strain>
    </source>
</reference>